<keyword evidence="4 7" id="KW-0812">Transmembrane</keyword>
<name>A0A437QGG4_9PROT</name>
<dbReference type="Gene3D" id="3.30.420.270">
    <property type="match status" value="1"/>
</dbReference>
<keyword evidence="7" id="KW-0813">Transport</keyword>
<evidence type="ECO:0000256" key="8">
    <source>
        <dbReference type="SAM" id="Phobius"/>
    </source>
</evidence>
<evidence type="ECO:0000256" key="5">
    <source>
        <dbReference type="ARBA" id="ARBA00022989"/>
    </source>
</evidence>
<keyword evidence="6 8" id="KW-0472">Membrane</keyword>
<reference evidence="10" key="1">
    <citation type="submission" date="2019-01" db="EMBL/GenBank/DDBJ databases">
        <title>Gri0909 isolated from a small marine red alga.</title>
        <authorList>
            <person name="Kim J."/>
            <person name="Jeong S.E."/>
            <person name="Jeon C.O."/>
        </authorList>
    </citation>
    <scope>NUCLEOTIDE SEQUENCE [LARGE SCALE GENOMIC DNA]</scope>
    <source>
        <strain evidence="10">Gri0909</strain>
    </source>
</reference>
<evidence type="ECO:0000313" key="9">
    <source>
        <dbReference type="EMBL" id="RVU33647.1"/>
    </source>
</evidence>
<evidence type="ECO:0000256" key="2">
    <source>
        <dbReference type="ARBA" id="ARBA00005811"/>
    </source>
</evidence>
<dbReference type="RefSeq" id="WP_127767677.1">
    <property type="nucleotide sequence ID" value="NZ_SADE01000004.1"/>
</dbReference>
<dbReference type="GO" id="GO:0022857">
    <property type="term" value="F:transmembrane transporter activity"/>
    <property type="evidence" value="ECO:0007669"/>
    <property type="project" value="InterPro"/>
</dbReference>
<evidence type="ECO:0000256" key="4">
    <source>
        <dbReference type="ARBA" id="ARBA00022692"/>
    </source>
</evidence>
<dbReference type="InterPro" id="IPR003400">
    <property type="entry name" value="ExbD"/>
</dbReference>
<keyword evidence="7" id="KW-0653">Protein transport</keyword>
<dbReference type="GO" id="GO:0015031">
    <property type="term" value="P:protein transport"/>
    <property type="evidence" value="ECO:0007669"/>
    <property type="project" value="UniProtKB-KW"/>
</dbReference>
<evidence type="ECO:0000313" key="10">
    <source>
        <dbReference type="Proteomes" id="UP000287447"/>
    </source>
</evidence>
<protein>
    <submittedName>
        <fullName evidence="9">Biopolymer transporter ExbD</fullName>
    </submittedName>
</protein>
<dbReference type="GO" id="GO:0005886">
    <property type="term" value="C:plasma membrane"/>
    <property type="evidence" value="ECO:0007669"/>
    <property type="project" value="UniProtKB-SubCell"/>
</dbReference>
<evidence type="ECO:0000256" key="6">
    <source>
        <dbReference type="ARBA" id="ARBA00023136"/>
    </source>
</evidence>
<dbReference type="PANTHER" id="PTHR30558:SF3">
    <property type="entry name" value="BIOPOLYMER TRANSPORT PROTEIN EXBD-RELATED"/>
    <property type="match status" value="1"/>
</dbReference>
<dbReference type="Proteomes" id="UP000287447">
    <property type="component" value="Unassembled WGS sequence"/>
</dbReference>
<dbReference type="EMBL" id="SADE01000004">
    <property type="protein sequence ID" value="RVU33647.1"/>
    <property type="molecule type" value="Genomic_DNA"/>
</dbReference>
<sequence>MLANPQPKRRSLISLTPLIDVVFILLVFFMLASNFLDWRSINLNAPAESTGRGSSIEGSILVEIRADGLRMSGLPISLKELSENISEQLKTSPDRNIFVEPAPTVTLQETVAILDVLTDAGASNISLINPPGH</sequence>
<comment type="caution">
    <text evidence="9">The sequence shown here is derived from an EMBL/GenBank/DDBJ whole genome shotgun (WGS) entry which is preliminary data.</text>
</comment>
<accession>A0A437QGG4</accession>
<evidence type="ECO:0000256" key="7">
    <source>
        <dbReference type="RuleBase" id="RU003879"/>
    </source>
</evidence>
<keyword evidence="10" id="KW-1185">Reference proteome</keyword>
<dbReference type="Pfam" id="PF02472">
    <property type="entry name" value="ExbD"/>
    <property type="match status" value="1"/>
</dbReference>
<keyword evidence="3" id="KW-1003">Cell membrane</keyword>
<proteinExistence type="inferred from homology"/>
<feature type="transmembrane region" description="Helical" evidence="8">
    <location>
        <begin position="12"/>
        <end position="32"/>
    </location>
</feature>
<evidence type="ECO:0000256" key="1">
    <source>
        <dbReference type="ARBA" id="ARBA00004162"/>
    </source>
</evidence>
<comment type="similarity">
    <text evidence="2 7">Belongs to the ExbD/TolR family.</text>
</comment>
<comment type="subcellular location">
    <subcellularLocation>
        <location evidence="1">Cell membrane</location>
        <topology evidence="1">Single-pass membrane protein</topology>
    </subcellularLocation>
    <subcellularLocation>
        <location evidence="7">Cell membrane</location>
        <topology evidence="7">Single-pass type II membrane protein</topology>
    </subcellularLocation>
</comment>
<dbReference type="AlphaFoldDB" id="A0A437QGG4"/>
<evidence type="ECO:0000256" key="3">
    <source>
        <dbReference type="ARBA" id="ARBA00022475"/>
    </source>
</evidence>
<dbReference type="PANTHER" id="PTHR30558">
    <property type="entry name" value="EXBD MEMBRANE COMPONENT OF PMF-DRIVEN MACROMOLECULE IMPORT SYSTEM"/>
    <property type="match status" value="1"/>
</dbReference>
<keyword evidence="5 8" id="KW-1133">Transmembrane helix</keyword>
<gene>
    <name evidence="9" type="ORF">EOI86_21050</name>
</gene>
<dbReference type="OrthoDB" id="5456447at2"/>
<organism evidence="9 10">
    <name type="scientific">Hwanghaeella grinnelliae</name>
    <dbReference type="NCBI Taxonomy" id="2500179"/>
    <lineage>
        <taxon>Bacteria</taxon>
        <taxon>Pseudomonadati</taxon>
        <taxon>Pseudomonadota</taxon>
        <taxon>Alphaproteobacteria</taxon>
        <taxon>Rhodospirillales</taxon>
        <taxon>Rhodospirillaceae</taxon>
        <taxon>Hwanghaeella</taxon>
    </lineage>
</organism>